<dbReference type="EC" id="3.1.4.17" evidence="1"/>
<accession>A0A086LRY7</accession>
<name>A0A086LRY7_TOXGO</name>
<gene>
    <name evidence="1" type="ORF">TGRUB_293000C</name>
</gene>
<comment type="caution">
    <text evidence="1">The sequence shown here is derived from an EMBL/GenBank/DDBJ whole genome shotgun (WGS) entry which is preliminary data.</text>
</comment>
<sequence>RGVRRLSTAQLGRI</sequence>
<proteinExistence type="predicted"/>
<reference evidence="1 2" key="1">
    <citation type="submission" date="2014-05" db="EMBL/GenBank/DDBJ databases">
        <authorList>
            <person name="Sibley D."/>
            <person name="Venepally P."/>
            <person name="Karamycheva S."/>
            <person name="Hadjithomas M."/>
            <person name="Khan A."/>
            <person name="Brunk B."/>
            <person name="Roos D."/>
            <person name="Caler E."/>
            <person name="Lorenzi H."/>
        </authorList>
    </citation>
    <scope>NUCLEOTIDE SEQUENCE [LARGE SCALE GENOMIC DNA]</scope>
    <source>
        <strain evidence="1 2">RUB</strain>
    </source>
</reference>
<dbReference type="VEuPathDB" id="ToxoDB:TGRUB_293000C"/>
<protein>
    <submittedName>
        <fullName evidence="1">3'5'-cyclic nucleotide phosphodiesterase domain-containing protein</fullName>
        <ecNumber evidence="1">3.1.4.17</ecNumber>
    </submittedName>
</protein>
<dbReference type="EMBL" id="AFYV02002210">
    <property type="protein sequence ID" value="KFG59405.1"/>
    <property type="molecule type" value="Genomic_DNA"/>
</dbReference>
<dbReference type="GO" id="GO:0004114">
    <property type="term" value="F:3',5'-cyclic-nucleotide phosphodiesterase activity"/>
    <property type="evidence" value="ECO:0007669"/>
    <property type="project" value="UniProtKB-EC"/>
</dbReference>
<organism evidence="1 2">
    <name type="scientific">Toxoplasma gondii RUB</name>
    <dbReference type="NCBI Taxonomy" id="935652"/>
    <lineage>
        <taxon>Eukaryota</taxon>
        <taxon>Sar</taxon>
        <taxon>Alveolata</taxon>
        <taxon>Apicomplexa</taxon>
        <taxon>Conoidasida</taxon>
        <taxon>Coccidia</taxon>
        <taxon>Eucoccidiorida</taxon>
        <taxon>Eimeriorina</taxon>
        <taxon>Sarcocystidae</taxon>
        <taxon>Toxoplasma</taxon>
    </lineage>
</organism>
<evidence type="ECO:0000313" key="2">
    <source>
        <dbReference type="Proteomes" id="UP000028834"/>
    </source>
</evidence>
<dbReference type="Proteomes" id="UP000028834">
    <property type="component" value="Unassembled WGS sequence"/>
</dbReference>
<feature type="non-terminal residue" evidence="1">
    <location>
        <position position="14"/>
    </location>
</feature>
<evidence type="ECO:0000313" key="1">
    <source>
        <dbReference type="EMBL" id="KFG59405.1"/>
    </source>
</evidence>
<keyword evidence="1" id="KW-0378">Hydrolase</keyword>
<feature type="non-terminal residue" evidence="1">
    <location>
        <position position="1"/>
    </location>
</feature>